<reference evidence="1 2" key="1">
    <citation type="submission" date="2018-03" db="EMBL/GenBank/DDBJ databases">
        <title>Genomic Encyclopedia of Archaeal and Bacterial Type Strains, Phase II (KMG-II): from individual species to whole genera.</title>
        <authorList>
            <person name="Goeker M."/>
        </authorList>
    </citation>
    <scope>NUCLEOTIDE SEQUENCE [LARGE SCALE GENOMIC DNA]</scope>
    <source>
        <strain evidence="1 2">DSM 100673</strain>
    </source>
</reference>
<evidence type="ECO:0000313" key="1">
    <source>
        <dbReference type="EMBL" id="PSL21044.1"/>
    </source>
</evidence>
<dbReference type="Proteomes" id="UP000240418">
    <property type="component" value="Unassembled WGS sequence"/>
</dbReference>
<proteinExistence type="predicted"/>
<protein>
    <submittedName>
        <fullName evidence="1">Uncharacterized protein</fullName>
    </submittedName>
</protein>
<organism evidence="1 2">
    <name type="scientific">Shimia abyssi</name>
    <dbReference type="NCBI Taxonomy" id="1662395"/>
    <lineage>
        <taxon>Bacteria</taxon>
        <taxon>Pseudomonadati</taxon>
        <taxon>Pseudomonadota</taxon>
        <taxon>Alphaproteobacteria</taxon>
        <taxon>Rhodobacterales</taxon>
        <taxon>Roseobacteraceae</taxon>
    </lineage>
</organism>
<keyword evidence="2" id="KW-1185">Reference proteome</keyword>
<evidence type="ECO:0000313" key="2">
    <source>
        <dbReference type="Proteomes" id="UP000240418"/>
    </source>
</evidence>
<comment type="caution">
    <text evidence="1">The sequence shown here is derived from an EMBL/GenBank/DDBJ whole genome shotgun (WGS) entry which is preliminary data.</text>
</comment>
<accession>A0A2P8FH35</accession>
<name>A0A2P8FH35_9RHOB</name>
<sequence>MTPVLTVEKAAVQKRGDEGRQGGTLPTFAGAAIASAAFLRSCGKLFAGRQPMSLNRPLESIMRHRIRTVLSPLGVGVGKELPAPHKRQQIAHNRFALFHAMSLPVFSLCVGPTASFFKRCIPVGEAHCQTVDGTFRRYGIGRAM</sequence>
<gene>
    <name evidence="1" type="ORF">CLV88_102164</name>
</gene>
<dbReference type="AlphaFoldDB" id="A0A2P8FH35"/>
<dbReference type="EMBL" id="PYGJ01000002">
    <property type="protein sequence ID" value="PSL21044.1"/>
    <property type="molecule type" value="Genomic_DNA"/>
</dbReference>